<dbReference type="GO" id="GO:0003735">
    <property type="term" value="F:structural constituent of ribosome"/>
    <property type="evidence" value="ECO:0007669"/>
    <property type="project" value="InterPro"/>
</dbReference>
<dbReference type="InterPro" id="IPR026569">
    <property type="entry name" value="Ribosomal_bL28"/>
</dbReference>
<proteinExistence type="inferred from homology"/>
<dbReference type="EMBL" id="AOGT01000174">
    <property type="protein sequence ID" value="EMG50594.1"/>
    <property type="molecule type" value="Genomic_DNA"/>
</dbReference>
<reference evidence="6 7" key="1">
    <citation type="submission" date="2013-02" db="EMBL/GenBank/DDBJ databases">
        <title>Genome sequence of Candida maltosa Xu316, a potential industrial strain for xylitol and ethanol production.</title>
        <authorList>
            <person name="Yu J."/>
            <person name="Wang Q."/>
            <person name="Geng X."/>
            <person name="Bao W."/>
            <person name="He P."/>
            <person name="Cai J."/>
        </authorList>
    </citation>
    <scope>NUCLEOTIDE SEQUENCE [LARGE SCALE GENOMIC DNA]</scope>
    <source>
        <strain evidence="7">Xu316</strain>
    </source>
</reference>
<dbReference type="HOGENOM" id="CLU_090033_0_0_1"/>
<gene>
    <name evidence="6" type="ORF">G210_2070</name>
</gene>
<name>M3K6Z2_CANMX</name>
<sequence>MMMMNVFRGFIPRLSSTNVISQSIRTFTISSSILAPKQKYDRFYKITKQVYKVDKTVYEAGQDRPKHITVPRKMPAFPKYDYEVRFFKRQNRGLYGGLQRKRSKSSSEYMNKSLRAHTPNVQRATLWSEILNKKLKLRVATKVLRTISREGGLDKYLLKSTPARIKTMGLMGWKLRYKLLKELEQQERGVVELSNGAKKDVLYIDPVNGAKFYAPKEKILAELYDAVQRDSYYPIKPIQFEKRYSWWSYEDIVNKLKEYNRDLSKFAL</sequence>
<dbReference type="AlphaFoldDB" id="M3K6Z2"/>
<keyword evidence="2 6" id="KW-0689">Ribosomal protein</keyword>
<dbReference type="Gene3D" id="2.30.170.40">
    <property type="entry name" value="Ribosomal protein L28/L24"/>
    <property type="match status" value="1"/>
</dbReference>
<accession>M3K6Z2</accession>
<dbReference type="InterPro" id="IPR034704">
    <property type="entry name" value="Ribosomal_bL28/bL31-like_sf"/>
</dbReference>
<protein>
    <recommendedName>
        <fullName evidence="4">Large ribosomal subunit protein bL28m</fullName>
    </recommendedName>
</protein>
<keyword evidence="3" id="KW-0687">Ribonucleoprotein</keyword>
<dbReference type="GO" id="GO:0005762">
    <property type="term" value="C:mitochondrial large ribosomal subunit"/>
    <property type="evidence" value="ECO:0007669"/>
    <property type="project" value="TreeGrafter"/>
</dbReference>
<evidence type="ECO:0000256" key="5">
    <source>
        <dbReference type="ARBA" id="ARBA00037226"/>
    </source>
</evidence>
<dbReference type="PANTHER" id="PTHR13528:SF2">
    <property type="entry name" value="LARGE RIBOSOMAL SUBUNIT PROTEIN BL28M"/>
    <property type="match status" value="1"/>
</dbReference>
<dbReference type="PANTHER" id="PTHR13528">
    <property type="entry name" value="39S RIBOSOMAL PROTEIN L28, MITOCHONDRIAL"/>
    <property type="match status" value="1"/>
</dbReference>
<evidence type="ECO:0000256" key="1">
    <source>
        <dbReference type="ARBA" id="ARBA00008760"/>
    </source>
</evidence>
<organism evidence="6 7">
    <name type="scientific">Candida maltosa (strain Xu316)</name>
    <name type="common">Yeast</name>
    <dbReference type="NCBI Taxonomy" id="1245528"/>
    <lineage>
        <taxon>Eukaryota</taxon>
        <taxon>Fungi</taxon>
        <taxon>Dikarya</taxon>
        <taxon>Ascomycota</taxon>
        <taxon>Saccharomycotina</taxon>
        <taxon>Pichiomycetes</taxon>
        <taxon>Debaryomycetaceae</taxon>
        <taxon>Candida/Lodderomyces clade</taxon>
        <taxon>Candida</taxon>
    </lineage>
</organism>
<dbReference type="OMA" id="VQRDSYY"/>
<dbReference type="eggNOG" id="KOG3278">
    <property type="taxonomic scope" value="Eukaryota"/>
</dbReference>
<evidence type="ECO:0000313" key="7">
    <source>
        <dbReference type="Proteomes" id="UP000011777"/>
    </source>
</evidence>
<dbReference type="Pfam" id="PF00830">
    <property type="entry name" value="Ribosomal_L28"/>
    <property type="match status" value="1"/>
</dbReference>
<dbReference type="STRING" id="1245528.M3K6Z2"/>
<dbReference type="OrthoDB" id="361870at2759"/>
<comment type="similarity">
    <text evidence="1">Belongs to the bacterial ribosomal protein bL28 family.</text>
</comment>
<dbReference type="Proteomes" id="UP000011777">
    <property type="component" value="Unassembled WGS sequence"/>
</dbReference>
<comment type="function">
    <text evidence="5">Component of the mitochondrial ribosome (mitoribosome), a dedicated translation machinery responsible for the synthesis of mitochondrial genome-encoded proteins, including at least some of the essential transmembrane subunits of the mitochondrial respiratory chain. The mitoribosomes are attached to the mitochondrial inner membrane and translation products are cotranslationally integrated into the membrane.</text>
</comment>
<dbReference type="FunFam" id="2.30.170.40:FF:000003">
    <property type="entry name" value="54S ribosomal protein L24"/>
    <property type="match status" value="1"/>
</dbReference>
<evidence type="ECO:0000256" key="2">
    <source>
        <dbReference type="ARBA" id="ARBA00022980"/>
    </source>
</evidence>
<dbReference type="SUPFAM" id="SSF143800">
    <property type="entry name" value="L28p-like"/>
    <property type="match status" value="1"/>
</dbReference>
<dbReference type="InterPro" id="IPR037147">
    <property type="entry name" value="Ribosomal_bL28_sf"/>
</dbReference>
<comment type="caution">
    <text evidence="6">The sequence shown here is derived from an EMBL/GenBank/DDBJ whole genome shotgun (WGS) entry which is preliminary data.</text>
</comment>
<evidence type="ECO:0000256" key="4">
    <source>
        <dbReference type="ARBA" id="ARBA00035269"/>
    </source>
</evidence>
<evidence type="ECO:0000256" key="3">
    <source>
        <dbReference type="ARBA" id="ARBA00023274"/>
    </source>
</evidence>
<keyword evidence="7" id="KW-1185">Reference proteome</keyword>
<evidence type="ECO:0000313" key="6">
    <source>
        <dbReference type="EMBL" id="EMG50594.1"/>
    </source>
</evidence>